<evidence type="ECO:0000313" key="2">
    <source>
        <dbReference type="EMBL" id="MDT7845618.1"/>
    </source>
</evidence>
<accession>A0ABU3M2I7</accession>
<dbReference type="Pfam" id="PF08376">
    <property type="entry name" value="NIT"/>
    <property type="match status" value="1"/>
</dbReference>
<dbReference type="EMBL" id="JAVTLL010000027">
    <property type="protein sequence ID" value="MDT7845618.1"/>
    <property type="molecule type" value="Genomic_DNA"/>
</dbReference>
<protein>
    <submittedName>
        <fullName evidence="2">Nitrate- and nitrite sensing domain-containing protein</fullName>
    </submittedName>
</protein>
<dbReference type="RefSeq" id="WP_314205800.1">
    <property type="nucleotide sequence ID" value="NZ_JAVTLL010000027.1"/>
</dbReference>
<keyword evidence="3" id="KW-1185">Reference proteome</keyword>
<evidence type="ECO:0000313" key="3">
    <source>
        <dbReference type="Proteomes" id="UP001257948"/>
    </source>
</evidence>
<sequence>MADVAGQDPLDPHADAVALHRVAIEAAVAAGAGRILYTSHQGAGADSPFHPARDHAATEQLLADSGLAWTALRNGFYAHSLAWLLGLSLRVQALVHQLQRERGLTNGLLGGEEEFRPPLAVTRKRVDTALRGLRRERAVEDVIQRHLRRLTYIRAAADRGTADQAATLSFSTGAVDALNAVDPVAESATGTDRQLRDGLAALRELAAAKVTCAADRQCRRRDRKPGPH</sequence>
<dbReference type="InterPro" id="IPR052718">
    <property type="entry name" value="NmrA-type_oxidoreductase"/>
</dbReference>
<dbReference type="PANTHER" id="PTHR47129">
    <property type="entry name" value="QUINONE OXIDOREDUCTASE 2"/>
    <property type="match status" value="1"/>
</dbReference>
<dbReference type="PANTHER" id="PTHR47129:SF1">
    <property type="entry name" value="NMRA-LIKE DOMAIN-CONTAINING PROTEIN"/>
    <property type="match status" value="1"/>
</dbReference>
<dbReference type="SUPFAM" id="SSF51735">
    <property type="entry name" value="NAD(P)-binding Rossmann-fold domains"/>
    <property type="match status" value="1"/>
</dbReference>
<dbReference type="InterPro" id="IPR013587">
    <property type="entry name" value="Nitrate/nitrite_sensing"/>
</dbReference>
<proteinExistence type="predicted"/>
<comment type="caution">
    <text evidence="2">The sequence shown here is derived from an EMBL/GenBank/DDBJ whole genome shotgun (WGS) entry which is preliminary data.</text>
</comment>
<dbReference type="Gene3D" id="3.90.25.10">
    <property type="entry name" value="UDP-galactose 4-epimerase, domain 1"/>
    <property type="match status" value="1"/>
</dbReference>
<evidence type="ECO:0000259" key="1">
    <source>
        <dbReference type="Pfam" id="PF08376"/>
    </source>
</evidence>
<dbReference type="InterPro" id="IPR036291">
    <property type="entry name" value="NAD(P)-bd_dom_sf"/>
</dbReference>
<feature type="domain" description="Nitrate/nitrite sensing protein" evidence="1">
    <location>
        <begin position="93"/>
        <end position="209"/>
    </location>
</feature>
<organism evidence="2 3">
    <name type="scientific">Streptomyces justiciae</name>
    <dbReference type="NCBI Taxonomy" id="2780140"/>
    <lineage>
        <taxon>Bacteria</taxon>
        <taxon>Bacillati</taxon>
        <taxon>Actinomycetota</taxon>
        <taxon>Actinomycetes</taxon>
        <taxon>Kitasatosporales</taxon>
        <taxon>Streptomycetaceae</taxon>
        <taxon>Streptomyces</taxon>
    </lineage>
</organism>
<dbReference type="Gene3D" id="3.40.50.720">
    <property type="entry name" value="NAD(P)-binding Rossmann-like Domain"/>
    <property type="match status" value="1"/>
</dbReference>
<dbReference type="Proteomes" id="UP001257948">
    <property type="component" value="Unassembled WGS sequence"/>
</dbReference>
<gene>
    <name evidence="2" type="ORF">RQC66_33380</name>
</gene>
<name>A0ABU3M2I7_9ACTN</name>
<reference evidence="3" key="1">
    <citation type="submission" date="2023-07" db="EMBL/GenBank/DDBJ databases">
        <title>Draft genome sequence of the endophytic actinobacterium Streptomyces justiciae WPN32, a potential antibiotic producer.</title>
        <authorList>
            <person name="Yasawong M."/>
            <person name="Pana W."/>
            <person name="Ganta P."/>
            <person name="Santapan N."/>
            <person name="Songngamsuk T."/>
            <person name="Phatcharaharikarn M."/>
            <person name="Kerdtoob S."/>
            <person name="Nantapong N."/>
        </authorList>
    </citation>
    <scope>NUCLEOTIDE SEQUENCE [LARGE SCALE GENOMIC DNA]</scope>
    <source>
        <strain evidence="3">WPN32</strain>
    </source>
</reference>